<organism evidence="1 2">
    <name type="scientific">Persea americana</name>
    <name type="common">Avocado</name>
    <dbReference type="NCBI Taxonomy" id="3435"/>
    <lineage>
        <taxon>Eukaryota</taxon>
        <taxon>Viridiplantae</taxon>
        <taxon>Streptophyta</taxon>
        <taxon>Embryophyta</taxon>
        <taxon>Tracheophyta</taxon>
        <taxon>Spermatophyta</taxon>
        <taxon>Magnoliopsida</taxon>
        <taxon>Magnoliidae</taxon>
        <taxon>Laurales</taxon>
        <taxon>Lauraceae</taxon>
        <taxon>Persea</taxon>
    </lineage>
</organism>
<gene>
    <name evidence="1" type="ORF">MRB53_000271</name>
</gene>
<comment type="caution">
    <text evidence="1">The sequence shown here is derived from an EMBL/GenBank/DDBJ whole genome shotgun (WGS) entry which is preliminary data.</text>
</comment>
<accession>A0ACC2MPD7</accession>
<protein>
    <submittedName>
        <fullName evidence="1">Uncharacterized protein</fullName>
    </submittedName>
</protein>
<proteinExistence type="predicted"/>
<dbReference type="EMBL" id="CM056809">
    <property type="protein sequence ID" value="KAJ8647248.1"/>
    <property type="molecule type" value="Genomic_DNA"/>
</dbReference>
<sequence>MATISNSSDWSSFSPIPSLKSFSKTLISIPTLPFLSLPSPNCRLLLTSSSQSQSPLLEDASDELRISDFHPEFPIPQQSLQSNGSNLNQMIINLCKDDYKVEGPAFESYQKAKTKPNFRPDPEMLKLLIRYLLRSKQWNSILVVLSDCKAFRVFPDRNVCSRLIGNCIKARKFKITKSLLGVLESEGEIAVSVIQSAMRSYNKLHMYSSTISVYERMKDIGILPDQECYCQIMEAYHKVGDMEKVLSVFSEFEQRKLEPPVQIYAILCNSLGKSGRAFEALKYFREMKEKDITPDSSFYLYLISSFASIRQVRAAEDLFKEARDKDMLKDPVIFLKLILMYVEEGLIEKTRETVIIMREMKFRASDCILCAVINGYAKRRALGAAIKVYEELVSLGCEPGQVTYASIINVYCRLGLYHEAEMTFSEMGKKGFDRCVVAYSNMISMYGKNGKLREAMRLVAKMKEKGCSPNVWVYNSLIDMHGRAMNLKQVEKLWKEMKRRKVAPDKITYTSTISAYSKAREFEECLRYYREFKMNGGKIDRSMAGIIVGVFSKTSRIDELLNLLQDIQSEGIELDERLYKSAMNALRDAGLWVQVKWFKESFGIGKGLINNGGTRKSYPMIAMGGDQSTL</sequence>
<reference evidence="1 2" key="1">
    <citation type="journal article" date="2022" name="Hortic Res">
        <title>A haplotype resolved chromosomal level avocado genome allows analysis of novel avocado genes.</title>
        <authorList>
            <person name="Nath O."/>
            <person name="Fletcher S.J."/>
            <person name="Hayward A."/>
            <person name="Shaw L.M."/>
            <person name="Masouleh A.K."/>
            <person name="Furtado A."/>
            <person name="Henry R.J."/>
            <person name="Mitter N."/>
        </authorList>
    </citation>
    <scope>NUCLEOTIDE SEQUENCE [LARGE SCALE GENOMIC DNA]</scope>
    <source>
        <strain evidence="2">cv. Hass</strain>
    </source>
</reference>
<evidence type="ECO:0000313" key="1">
    <source>
        <dbReference type="EMBL" id="KAJ8647248.1"/>
    </source>
</evidence>
<keyword evidence="2" id="KW-1185">Reference proteome</keyword>
<evidence type="ECO:0000313" key="2">
    <source>
        <dbReference type="Proteomes" id="UP001234297"/>
    </source>
</evidence>
<name>A0ACC2MPD7_PERAE</name>
<dbReference type="Proteomes" id="UP001234297">
    <property type="component" value="Chromosome 1"/>
</dbReference>